<dbReference type="AlphaFoldDB" id="A0A9N9G443"/>
<proteinExistence type="predicted"/>
<name>A0A9N9G443_FUNMO</name>
<reference evidence="1" key="1">
    <citation type="submission" date="2021-06" db="EMBL/GenBank/DDBJ databases">
        <authorList>
            <person name="Kallberg Y."/>
            <person name="Tangrot J."/>
            <person name="Rosling A."/>
        </authorList>
    </citation>
    <scope>NUCLEOTIDE SEQUENCE</scope>
    <source>
        <strain evidence="1">87-6 pot B 2015</strain>
    </source>
</reference>
<accession>A0A9N9G443</accession>
<dbReference type="Proteomes" id="UP000789375">
    <property type="component" value="Unassembled WGS sequence"/>
</dbReference>
<evidence type="ECO:0000313" key="1">
    <source>
        <dbReference type="EMBL" id="CAG8575826.1"/>
    </source>
</evidence>
<comment type="caution">
    <text evidence="1">The sequence shown here is derived from an EMBL/GenBank/DDBJ whole genome shotgun (WGS) entry which is preliminary data.</text>
</comment>
<evidence type="ECO:0000313" key="2">
    <source>
        <dbReference type="Proteomes" id="UP000789375"/>
    </source>
</evidence>
<gene>
    <name evidence="1" type="ORF">FMOSSE_LOCUS7692</name>
</gene>
<protein>
    <submittedName>
        <fullName evidence="1">16382_t:CDS:1</fullName>
    </submittedName>
</protein>
<dbReference type="EMBL" id="CAJVPP010001849">
    <property type="protein sequence ID" value="CAG8575826.1"/>
    <property type="molecule type" value="Genomic_DNA"/>
</dbReference>
<keyword evidence="2" id="KW-1185">Reference proteome</keyword>
<organism evidence="1 2">
    <name type="scientific">Funneliformis mosseae</name>
    <name type="common">Endomycorrhizal fungus</name>
    <name type="synonym">Glomus mosseae</name>
    <dbReference type="NCBI Taxonomy" id="27381"/>
    <lineage>
        <taxon>Eukaryota</taxon>
        <taxon>Fungi</taxon>
        <taxon>Fungi incertae sedis</taxon>
        <taxon>Mucoromycota</taxon>
        <taxon>Glomeromycotina</taxon>
        <taxon>Glomeromycetes</taxon>
        <taxon>Glomerales</taxon>
        <taxon>Glomeraceae</taxon>
        <taxon>Funneliformis</taxon>
    </lineage>
</organism>
<sequence>MASEKNKKLDQNFVTISKEQRVPQVSVNVTQKPTLYAAVVEGVPFIIKRKPVHSADIPPQRREAITGAKKANAERQQFEKDALFEGVLDDKVPHIIKVMFEQFKKLSSAISFKDLIDTTGLNEGEFKNFTREGLQVVRSEWENIRTKSAEILTPALSPRIGALSPRLPTIGSSSKSRAITRLDIPATTELAIRYENELNVIKTANENNFRNSALIDELVQQMLKKCENHYQTCELVKSETSQLPKVKEVIDEMTYSARKLTELEKMIDDYAKMNEEKSFEDWKKSELLALNKHFEEKNAELDEKKIMYQQHYEEFKDNHTSEKVQSYQADFEIQMENYRKRIITTTVLCNEHSTNISDEDLIASLEQVELETEDDREATLLQGPNIYLTSNS</sequence>